<sequence>MADGEDNDEFYLRYYVGHKGKFGHEFLEFEFRPDGKLRYANNSNYKNDTMIRKEVFLTPAVLKECRRIVADSEIMKEDDNNWPEPDRVGRQELEIVMGNEHISFTTSKIGSLMDVQSSKDPEGSEMFCFLTHLIALQDQTHMKSTTSNPCSSSFVIQIKVDSVMVGITVPNYVNRVMLQREKKMSSFSVVVLYFK</sequence>
<name>A0A5A7R271_STRAF</name>
<dbReference type="PANTHER" id="PTHR12638">
    <property type="entry name" value="PROTEIN MAGO NASHI HOMOLOG"/>
    <property type="match status" value="1"/>
</dbReference>
<comment type="similarity">
    <text evidence="2">Belongs to the mago nashi family.</text>
</comment>
<dbReference type="CDD" id="cd11295">
    <property type="entry name" value="Mago_nashi"/>
    <property type="match status" value="1"/>
</dbReference>
<dbReference type="GO" id="GO:0008380">
    <property type="term" value="P:RNA splicing"/>
    <property type="evidence" value="ECO:0007669"/>
    <property type="project" value="InterPro"/>
</dbReference>
<dbReference type="EMBL" id="BKCP01009404">
    <property type="protein sequence ID" value="GER50837.1"/>
    <property type="molecule type" value="Genomic_DNA"/>
</dbReference>
<evidence type="ECO:0000313" key="5">
    <source>
        <dbReference type="Proteomes" id="UP000325081"/>
    </source>
</evidence>
<comment type="caution">
    <text evidence="4">The sequence shown here is derived from an EMBL/GenBank/DDBJ whole genome shotgun (WGS) entry which is preliminary data.</text>
</comment>
<dbReference type="AlphaFoldDB" id="A0A5A7R271"/>
<protein>
    <submittedName>
        <fullName evidence="4">Mago nashi family protein</fullName>
    </submittedName>
</protein>
<evidence type="ECO:0000313" key="4">
    <source>
        <dbReference type="EMBL" id="GER50837.1"/>
    </source>
</evidence>
<accession>A0A5A7R271</accession>
<dbReference type="InterPro" id="IPR036605">
    <property type="entry name" value="Mago_nashi_sf"/>
</dbReference>
<dbReference type="Pfam" id="PF02792">
    <property type="entry name" value="Mago_nashi"/>
    <property type="match status" value="1"/>
</dbReference>
<dbReference type="Proteomes" id="UP000325081">
    <property type="component" value="Unassembled WGS sequence"/>
</dbReference>
<gene>
    <name evidence="4" type="ORF">STAS_28163</name>
</gene>
<comment type="subcellular location">
    <subcellularLocation>
        <location evidence="1">Nucleus</location>
    </subcellularLocation>
</comment>
<dbReference type="Gene3D" id="3.30.1560.10">
    <property type="entry name" value="Mago nashi"/>
    <property type="match status" value="1"/>
</dbReference>
<dbReference type="GO" id="GO:0035145">
    <property type="term" value="C:exon-exon junction complex"/>
    <property type="evidence" value="ECO:0007669"/>
    <property type="project" value="InterPro"/>
</dbReference>
<dbReference type="InterPro" id="IPR004023">
    <property type="entry name" value="Mago_nashi"/>
</dbReference>
<reference evidence="5" key="1">
    <citation type="journal article" date="2019" name="Curr. Biol.">
        <title>Genome Sequence of Striga asiatica Provides Insight into the Evolution of Plant Parasitism.</title>
        <authorList>
            <person name="Yoshida S."/>
            <person name="Kim S."/>
            <person name="Wafula E.K."/>
            <person name="Tanskanen J."/>
            <person name="Kim Y.M."/>
            <person name="Honaas L."/>
            <person name="Yang Z."/>
            <person name="Spallek T."/>
            <person name="Conn C.E."/>
            <person name="Ichihashi Y."/>
            <person name="Cheong K."/>
            <person name="Cui S."/>
            <person name="Der J.P."/>
            <person name="Gundlach H."/>
            <person name="Jiao Y."/>
            <person name="Hori C."/>
            <person name="Ishida J.K."/>
            <person name="Kasahara H."/>
            <person name="Kiba T."/>
            <person name="Kim M.S."/>
            <person name="Koo N."/>
            <person name="Laohavisit A."/>
            <person name="Lee Y.H."/>
            <person name="Lumba S."/>
            <person name="McCourt P."/>
            <person name="Mortimer J.C."/>
            <person name="Mutuku J.M."/>
            <person name="Nomura T."/>
            <person name="Sasaki-Sekimoto Y."/>
            <person name="Seto Y."/>
            <person name="Wang Y."/>
            <person name="Wakatake T."/>
            <person name="Sakakibara H."/>
            <person name="Demura T."/>
            <person name="Yamaguchi S."/>
            <person name="Yoneyama K."/>
            <person name="Manabe R.I."/>
            <person name="Nelson D.C."/>
            <person name="Schulman A.H."/>
            <person name="Timko M.P."/>
            <person name="dePamphilis C.W."/>
            <person name="Choi D."/>
            <person name="Shirasu K."/>
        </authorList>
    </citation>
    <scope>NUCLEOTIDE SEQUENCE [LARGE SCALE GENOMIC DNA]</scope>
    <source>
        <strain evidence="5">cv. UVA1</strain>
    </source>
</reference>
<dbReference type="SUPFAM" id="SSF89817">
    <property type="entry name" value="Mago nashi protein"/>
    <property type="match status" value="1"/>
</dbReference>
<evidence type="ECO:0000256" key="1">
    <source>
        <dbReference type="ARBA" id="ARBA00004123"/>
    </source>
</evidence>
<organism evidence="4 5">
    <name type="scientific">Striga asiatica</name>
    <name type="common">Asiatic witchweed</name>
    <name type="synonym">Buchnera asiatica</name>
    <dbReference type="NCBI Taxonomy" id="4170"/>
    <lineage>
        <taxon>Eukaryota</taxon>
        <taxon>Viridiplantae</taxon>
        <taxon>Streptophyta</taxon>
        <taxon>Embryophyta</taxon>
        <taxon>Tracheophyta</taxon>
        <taxon>Spermatophyta</taxon>
        <taxon>Magnoliopsida</taxon>
        <taxon>eudicotyledons</taxon>
        <taxon>Gunneridae</taxon>
        <taxon>Pentapetalae</taxon>
        <taxon>asterids</taxon>
        <taxon>lamiids</taxon>
        <taxon>Lamiales</taxon>
        <taxon>Orobanchaceae</taxon>
        <taxon>Buchnereae</taxon>
        <taxon>Striga</taxon>
    </lineage>
</organism>
<evidence type="ECO:0000256" key="2">
    <source>
        <dbReference type="ARBA" id="ARBA00009270"/>
    </source>
</evidence>
<keyword evidence="5" id="KW-1185">Reference proteome</keyword>
<dbReference type="OrthoDB" id="6495301at2759"/>
<dbReference type="FunFam" id="3.30.1560.10:FF:000001">
    <property type="entry name" value="Protein mago nashi homolog"/>
    <property type="match status" value="1"/>
</dbReference>
<keyword evidence="3" id="KW-0539">Nucleus</keyword>
<proteinExistence type="inferred from homology"/>
<dbReference type="PANTHER" id="PTHR12638:SF0">
    <property type="entry name" value="MAGO HOMOLOG, EXON JUNCTION COMPLEX SUBUNIT-RELATED"/>
    <property type="match status" value="1"/>
</dbReference>
<evidence type="ECO:0000256" key="3">
    <source>
        <dbReference type="ARBA" id="ARBA00023242"/>
    </source>
</evidence>